<evidence type="ECO:0000313" key="1">
    <source>
        <dbReference type="EMBL" id="HHV69656.1"/>
    </source>
</evidence>
<name>A0A7V6PF02_9HYPH</name>
<evidence type="ECO:0000313" key="2">
    <source>
        <dbReference type="Proteomes" id="UP000551563"/>
    </source>
</evidence>
<dbReference type="Proteomes" id="UP000551563">
    <property type="component" value="Unassembled WGS sequence"/>
</dbReference>
<organism evidence="1 2">
    <name type="scientific">Brucella intermedia</name>
    <dbReference type="NCBI Taxonomy" id="94625"/>
    <lineage>
        <taxon>Bacteria</taxon>
        <taxon>Pseudomonadati</taxon>
        <taxon>Pseudomonadota</taxon>
        <taxon>Alphaproteobacteria</taxon>
        <taxon>Hyphomicrobiales</taxon>
        <taxon>Brucellaceae</taxon>
        <taxon>Brucella/Ochrobactrum group</taxon>
        <taxon>Brucella</taxon>
    </lineage>
</organism>
<comment type="caution">
    <text evidence="1">The sequence shown here is derived from an EMBL/GenBank/DDBJ whole genome shotgun (WGS) entry which is preliminary data.</text>
</comment>
<accession>A0A7V6PF02</accession>
<protein>
    <submittedName>
        <fullName evidence="1">Uncharacterized protein</fullName>
    </submittedName>
</protein>
<gene>
    <name evidence="1" type="ORF">GXX48_18765</name>
</gene>
<proteinExistence type="predicted"/>
<sequence>MDRGHRGAAKRLPQTIKGSVADKLAVLHQHAFCRSVSLTRKAVECHARLVR</sequence>
<reference evidence="1 2" key="1">
    <citation type="journal article" date="2020" name="Biotechnol. Biofuels">
        <title>New insights from the biogas microbiome by comprehensive genome-resolved metagenomics of nearly 1600 species originating from multiple anaerobic digesters.</title>
        <authorList>
            <person name="Campanaro S."/>
            <person name="Treu L."/>
            <person name="Rodriguez-R L.M."/>
            <person name="Kovalovszki A."/>
            <person name="Ziels R.M."/>
            <person name="Maus I."/>
            <person name="Zhu X."/>
            <person name="Kougias P.G."/>
            <person name="Basile A."/>
            <person name="Luo G."/>
            <person name="Schluter A."/>
            <person name="Konstantinidis K.T."/>
            <person name="Angelidaki I."/>
        </authorList>
    </citation>
    <scope>NUCLEOTIDE SEQUENCE [LARGE SCALE GENOMIC DNA]</scope>
    <source>
        <strain evidence="1">AS04akNAM_66</strain>
    </source>
</reference>
<dbReference type="EMBL" id="DUMN01000529">
    <property type="protein sequence ID" value="HHV69656.1"/>
    <property type="molecule type" value="Genomic_DNA"/>
</dbReference>
<dbReference type="AlphaFoldDB" id="A0A7V6PF02"/>